<proteinExistence type="predicted"/>
<dbReference type="EMBL" id="BSXW01012425">
    <property type="protein sequence ID" value="GMF64652.1"/>
    <property type="molecule type" value="Genomic_DNA"/>
</dbReference>
<dbReference type="AlphaFoldDB" id="A0A9W7D854"/>
<evidence type="ECO:0000313" key="2">
    <source>
        <dbReference type="Proteomes" id="UP001165083"/>
    </source>
</evidence>
<gene>
    <name evidence="1" type="ORF">Plil01_001743200</name>
</gene>
<comment type="caution">
    <text evidence="1">The sequence shown here is derived from an EMBL/GenBank/DDBJ whole genome shotgun (WGS) entry which is preliminary data.</text>
</comment>
<name>A0A9W7D854_9STRA</name>
<keyword evidence="2" id="KW-1185">Reference proteome</keyword>
<reference evidence="1" key="1">
    <citation type="submission" date="2023-04" db="EMBL/GenBank/DDBJ databases">
        <title>Phytophthora lilii NBRC 32176.</title>
        <authorList>
            <person name="Ichikawa N."/>
            <person name="Sato H."/>
            <person name="Tonouchi N."/>
        </authorList>
    </citation>
    <scope>NUCLEOTIDE SEQUENCE</scope>
    <source>
        <strain evidence="1">NBRC 32176</strain>
    </source>
</reference>
<sequence length="92" mass="9982">MKVFLPVVGMALRTSVTTGASFIDSLKPISGNPDLYRVKPVRMIHAKAEMAAPKWVDSFGSFMAMTSKTSSSLRSILCYHRVTGGCTREPAS</sequence>
<accession>A0A9W7D854</accession>
<evidence type="ECO:0000313" key="1">
    <source>
        <dbReference type="EMBL" id="GMF64652.1"/>
    </source>
</evidence>
<dbReference type="Proteomes" id="UP001165083">
    <property type="component" value="Unassembled WGS sequence"/>
</dbReference>
<organism evidence="1 2">
    <name type="scientific">Phytophthora lilii</name>
    <dbReference type="NCBI Taxonomy" id="2077276"/>
    <lineage>
        <taxon>Eukaryota</taxon>
        <taxon>Sar</taxon>
        <taxon>Stramenopiles</taxon>
        <taxon>Oomycota</taxon>
        <taxon>Peronosporomycetes</taxon>
        <taxon>Peronosporales</taxon>
        <taxon>Peronosporaceae</taxon>
        <taxon>Phytophthora</taxon>
    </lineage>
</organism>
<protein>
    <submittedName>
        <fullName evidence="1">Unnamed protein product</fullName>
    </submittedName>
</protein>